<dbReference type="InParanoid" id="A0A1Y2DWV3"/>
<feature type="non-terminal residue" evidence="3">
    <location>
        <position position="1"/>
    </location>
</feature>
<dbReference type="Proteomes" id="UP000193689">
    <property type="component" value="Unassembled WGS sequence"/>
</dbReference>
<feature type="region of interest" description="Disordered" evidence="1">
    <location>
        <begin position="230"/>
        <end position="370"/>
    </location>
</feature>
<feature type="transmembrane region" description="Helical" evidence="2">
    <location>
        <begin position="110"/>
        <end position="131"/>
    </location>
</feature>
<keyword evidence="2" id="KW-1133">Transmembrane helix</keyword>
<feature type="transmembrane region" description="Helical" evidence="2">
    <location>
        <begin position="85"/>
        <end position="104"/>
    </location>
</feature>
<keyword evidence="4" id="KW-1185">Reference proteome</keyword>
<dbReference type="STRING" id="1141098.A0A1Y2DWV3"/>
<feature type="region of interest" description="Disordered" evidence="1">
    <location>
        <begin position="391"/>
        <end position="539"/>
    </location>
</feature>
<dbReference type="GeneID" id="63770974"/>
<dbReference type="AlphaFoldDB" id="A0A1Y2DWV3"/>
<feature type="compositionally biased region" description="Low complexity" evidence="1">
    <location>
        <begin position="242"/>
        <end position="251"/>
    </location>
</feature>
<gene>
    <name evidence="3" type="ORF">BCR38DRAFT_320073</name>
</gene>
<evidence type="ECO:0000256" key="2">
    <source>
        <dbReference type="SAM" id="Phobius"/>
    </source>
</evidence>
<evidence type="ECO:0000256" key="1">
    <source>
        <dbReference type="SAM" id="MobiDB-lite"/>
    </source>
</evidence>
<protein>
    <submittedName>
        <fullName evidence="3">Uncharacterized protein</fullName>
    </submittedName>
</protein>
<reference evidence="3 4" key="1">
    <citation type="submission" date="2016-07" db="EMBL/GenBank/DDBJ databases">
        <title>Pervasive Adenine N6-methylation of Active Genes in Fungi.</title>
        <authorList>
            <consortium name="DOE Joint Genome Institute"/>
            <person name="Mondo S.J."/>
            <person name="Dannebaum R.O."/>
            <person name="Kuo R.C."/>
            <person name="Labutti K."/>
            <person name="Haridas S."/>
            <person name="Kuo A."/>
            <person name="Salamov A."/>
            <person name="Ahrendt S.R."/>
            <person name="Lipzen A."/>
            <person name="Sullivan W."/>
            <person name="Andreopoulos W.B."/>
            <person name="Clum A."/>
            <person name="Lindquist E."/>
            <person name="Daum C."/>
            <person name="Ramamoorthy G.K."/>
            <person name="Gryganskyi A."/>
            <person name="Culley D."/>
            <person name="Magnuson J.K."/>
            <person name="James T.Y."/>
            <person name="O'Malley M.A."/>
            <person name="Stajich J.E."/>
            <person name="Spatafora J.W."/>
            <person name="Visel A."/>
            <person name="Grigoriev I.V."/>
        </authorList>
    </citation>
    <scope>NUCLEOTIDE SEQUENCE [LARGE SCALE GENOMIC DNA]</scope>
    <source>
        <strain evidence="3 4">CBS 129021</strain>
    </source>
</reference>
<feature type="transmembrane region" description="Helical" evidence="2">
    <location>
        <begin position="190"/>
        <end position="216"/>
    </location>
</feature>
<evidence type="ECO:0000313" key="3">
    <source>
        <dbReference type="EMBL" id="ORY63105.1"/>
    </source>
</evidence>
<name>A0A1Y2DWV3_9PEZI</name>
<feature type="transmembrane region" description="Helical" evidence="2">
    <location>
        <begin position="143"/>
        <end position="170"/>
    </location>
</feature>
<feature type="compositionally biased region" description="Polar residues" evidence="1">
    <location>
        <begin position="488"/>
        <end position="535"/>
    </location>
</feature>
<accession>A0A1Y2DWV3</accession>
<comment type="caution">
    <text evidence="3">The sequence shown here is derived from an EMBL/GenBank/DDBJ whole genome shotgun (WGS) entry which is preliminary data.</text>
</comment>
<feature type="compositionally biased region" description="Basic and acidic residues" evidence="1">
    <location>
        <begin position="252"/>
        <end position="265"/>
    </location>
</feature>
<feature type="region of interest" description="Disordered" evidence="1">
    <location>
        <begin position="1"/>
        <end position="41"/>
    </location>
</feature>
<dbReference type="OrthoDB" id="5404940at2759"/>
<dbReference type="RefSeq" id="XP_040714762.1">
    <property type="nucleotide sequence ID" value="XM_040854762.1"/>
</dbReference>
<organism evidence="3 4">
    <name type="scientific">Pseudomassariella vexata</name>
    <dbReference type="NCBI Taxonomy" id="1141098"/>
    <lineage>
        <taxon>Eukaryota</taxon>
        <taxon>Fungi</taxon>
        <taxon>Dikarya</taxon>
        <taxon>Ascomycota</taxon>
        <taxon>Pezizomycotina</taxon>
        <taxon>Sordariomycetes</taxon>
        <taxon>Xylariomycetidae</taxon>
        <taxon>Amphisphaeriales</taxon>
        <taxon>Pseudomassariaceae</taxon>
        <taxon>Pseudomassariella</taxon>
    </lineage>
</organism>
<feature type="compositionally biased region" description="Basic and acidic residues" evidence="1">
    <location>
        <begin position="1"/>
        <end position="40"/>
    </location>
</feature>
<keyword evidence="2" id="KW-0812">Transmembrane</keyword>
<feature type="non-terminal residue" evidence="3">
    <location>
        <position position="607"/>
    </location>
</feature>
<dbReference type="EMBL" id="MCFJ01000008">
    <property type="protein sequence ID" value="ORY63105.1"/>
    <property type="molecule type" value="Genomic_DNA"/>
</dbReference>
<sequence length="607" mass="66791">PYLYDADGRDNRSPTKEFDPKAVTRASWESKPKPKPKQDRPLVAFNRHPDAHDVLTGRTTNFRPMSSTKKWWIKCMRKVQMPFRVLELAGGLGLLVLMILISNVDALTAWVLRITGGVVAISSVYALYHLHRPAGARTPASSAAYHLFSGFTDLAVLPLYSFGVLAVVNHGKDWMTLLANQSITSVLVPAVYYLLISAGGCHFISLCISGWLALMFHRIANMPPDMNPLEDNLTARHKRNKSSVSTSYTSASEKRLSTPLEDRRRSGAPYETLSRPPSIPFMHTRTGSRDSMASSKRDSRADLPSFQRQIEPGNSPRNSITSAAELKRLSKPPRYASPRGSYVEVPIHETGQQSPRPSSISTAPPVTSPTRAARFTEAWYASESLISRTQQRARAQMAADKTSVSTSPSKPRAYEAITQQYDRDSDGDSDQENNMMRPDPADISDLEDDGAFGIGNMHPNPLRSNRTAVSSVLPRARTPHRPHRDSTLSEINLNSRAPSGSQDVADLNQNSNLASPTSINGNSWQGRNRDSSIQPEDSFYAKPYGDLRAATPPLIVGTATGRQVSSGNDYDLGTGGSGYGKYRRNVSGKIAEEGRAGRRYSRYSVLN</sequence>
<keyword evidence="2" id="KW-0472">Membrane</keyword>
<evidence type="ECO:0000313" key="4">
    <source>
        <dbReference type="Proteomes" id="UP000193689"/>
    </source>
</evidence>
<feature type="compositionally biased region" description="Polar residues" evidence="1">
    <location>
        <begin position="350"/>
        <end position="370"/>
    </location>
</feature>
<proteinExistence type="predicted"/>